<reference evidence="1 2" key="1">
    <citation type="journal article" date="2018" name="Front. Plant Sci.">
        <title>Red Clover (Trifolium pratense) and Zigzag Clover (T. medium) - A Picture of Genomic Similarities and Differences.</title>
        <authorList>
            <person name="Dluhosova J."/>
            <person name="Istvanek J."/>
            <person name="Nedelnik J."/>
            <person name="Repkova J."/>
        </authorList>
    </citation>
    <scope>NUCLEOTIDE SEQUENCE [LARGE SCALE GENOMIC DNA]</scope>
    <source>
        <strain evidence="2">cv. 10/8</strain>
        <tissue evidence="1">Leaf</tissue>
    </source>
</reference>
<dbReference type="Proteomes" id="UP000265520">
    <property type="component" value="Unassembled WGS sequence"/>
</dbReference>
<organism evidence="1 2">
    <name type="scientific">Trifolium medium</name>
    <dbReference type="NCBI Taxonomy" id="97028"/>
    <lineage>
        <taxon>Eukaryota</taxon>
        <taxon>Viridiplantae</taxon>
        <taxon>Streptophyta</taxon>
        <taxon>Embryophyta</taxon>
        <taxon>Tracheophyta</taxon>
        <taxon>Spermatophyta</taxon>
        <taxon>Magnoliopsida</taxon>
        <taxon>eudicotyledons</taxon>
        <taxon>Gunneridae</taxon>
        <taxon>Pentapetalae</taxon>
        <taxon>rosids</taxon>
        <taxon>fabids</taxon>
        <taxon>Fabales</taxon>
        <taxon>Fabaceae</taxon>
        <taxon>Papilionoideae</taxon>
        <taxon>50 kb inversion clade</taxon>
        <taxon>NPAAA clade</taxon>
        <taxon>Hologalegina</taxon>
        <taxon>IRL clade</taxon>
        <taxon>Trifolieae</taxon>
        <taxon>Trifolium</taxon>
    </lineage>
</organism>
<dbReference type="AlphaFoldDB" id="A0A392VNJ8"/>
<protein>
    <submittedName>
        <fullName evidence="1">Uncharacterized protein</fullName>
    </submittedName>
</protein>
<dbReference type="EMBL" id="LXQA011180755">
    <property type="protein sequence ID" value="MCI87990.1"/>
    <property type="molecule type" value="Genomic_DNA"/>
</dbReference>
<sequence length="27" mass="3140">PSHEMTFAFHSEAQIEIGMEIEIELHL</sequence>
<accession>A0A392VNJ8</accession>
<name>A0A392VNJ8_9FABA</name>
<comment type="caution">
    <text evidence="1">The sequence shown here is derived from an EMBL/GenBank/DDBJ whole genome shotgun (WGS) entry which is preliminary data.</text>
</comment>
<proteinExistence type="predicted"/>
<evidence type="ECO:0000313" key="1">
    <source>
        <dbReference type="EMBL" id="MCI87990.1"/>
    </source>
</evidence>
<keyword evidence="2" id="KW-1185">Reference proteome</keyword>
<evidence type="ECO:0000313" key="2">
    <source>
        <dbReference type="Proteomes" id="UP000265520"/>
    </source>
</evidence>
<feature type="non-terminal residue" evidence="1">
    <location>
        <position position="1"/>
    </location>
</feature>